<dbReference type="CDD" id="cd01647">
    <property type="entry name" value="RT_LTR"/>
    <property type="match status" value="1"/>
</dbReference>
<sequence length="556" mass="63732">MACVDLKVGSWTGKCNLMVVPLDDFDVILGMDFMLLASAMEVPNEVAEVLEEFKDVFPPELPKKLPLCRAIDHAIELEPGARPPAQAPYRIGPAELAELRKQLDGLLEAGLIQPSKVRKQDGSIRMCVDYRALNKVTIKNKYPIPNAMDLFDKLTKARYYTKIDLRSGYWQVRVARGDEPKSTCVMRYGSFEFLVMLFGLTNAPATLYRFLVVYLDDIVVYSESLIDHVKHLRAVFQKLREYELYAKKEKCEFCCEQITFLGHVISQERIQMDSRKVKAMVDWGEGYSKIVNPLTDLLKKDQKWEWTVACDDAFRLLKQAISTQPVLQLPQFDRPFEVQVDASDRALWGVLVQDKHLVAFESRKLKEAELRELQCGQHVFQNAKEAVPETGSLAGVLGEFDFEWVHRPGKHNDVEDALNRKMVEEYVAALKVVESDLLDQIRESSKTDASYIKLVEQVKNGQIPKYWLDSGLLYAKGGRAFVSTGPLCRRLLRETNDPEWARHPSIEEYWLVGIIGRGWRKMLRPKDCLVYQLDKVERKKEAGLLQPLPIPEGPWH</sequence>
<dbReference type="EMBL" id="JACGWN010000001">
    <property type="protein sequence ID" value="KAL0462743.1"/>
    <property type="molecule type" value="Genomic_DNA"/>
</dbReference>
<dbReference type="InterPro" id="IPR000477">
    <property type="entry name" value="RT_dom"/>
</dbReference>
<dbReference type="Pfam" id="PF17919">
    <property type="entry name" value="RT_RNaseH_2"/>
    <property type="match status" value="1"/>
</dbReference>
<proteinExistence type="predicted"/>
<dbReference type="PANTHER" id="PTHR37984">
    <property type="entry name" value="PROTEIN CBG26694"/>
    <property type="match status" value="1"/>
</dbReference>
<evidence type="ECO:0000259" key="3">
    <source>
        <dbReference type="Pfam" id="PF17919"/>
    </source>
</evidence>
<dbReference type="GO" id="GO:0003824">
    <property type="term" value="F:catalytic activity"/>
    <property type="evidence" value="ECO:0007669"/>
    <property type="project" value="UniProtKB-KW"/>
</dbReference>
<dbReference type="CDD" id="cd00303">
    <property type="entry name" value="retropepsin_like"/>
    <property type="match status" value="1"/>
</dbReference>
<dbReference type="FunFam" id="3.30.70.270:FF:000003">
    <property type="entry name" value="Transposon Ty3-G Gag-Pol polyprotein"/>
    <property type="match status" value="1"/>
</dbReference>
<dbReference type="Pfam" id="PF00078">
    <property type="entry name" value="RVT_1"/>
    <property type="match status" value="1"/>
</dbReference>
<dbReference type="InterPro" id="IPR043128">
    <property type="entry name" value="Rev_trsase/Diguanyl_cyclase"/>
</dbReference>
<dbReference type="Gene3D" id="3.30.70.270">
    <property type="match status" value="2"/>
</dbReference>
<dbReference type="AlphaFoldDB" id="A0AAW2YAC2"/>
<reference evidence="4" key="1">
    <citation type="submission" date="2020-06" db="EMBL/GenBank/DDBJ databases">
        <authorList>
            <person name="Li T."/>
            <person name="Hu X."/>
            <person name="Zhang T."/>
            <person name="Song X."/>
            <person name="Zhang H."/>
            <person name="Dai N."/>
            <person name="Sheng W."/>
            <person name="Hou X."/>
            <person name="Wei L."/>
        </authorList>
    </citation>
    <scope>NUCLEOTIDE SEQUENCE</scope>
    <source>
        <strain evidence="4">KEN1</strain>
        <tissue evidence="4">Leaf</tissue>
    </source>
</reference>
<dbReference type="PANTHER" id="PTHR37984:SF5">
    <property type="entry name" value="PROTEIN NYNRIN-LIKE"/>
    <property type="match status" value="1"/>
</dbReference>
<reference evidence="4" key="2">
    <citation type="journal article" date="2024" name="Plant">
        <title>Genomic evolution and insights into agronomic trait innovations of Sesamum species.</title>
        <authorList>
            <person name="Miao H."/>
            <person name="Wang L."/>
            <person name="Qu L."/>
            <person name="Liu H."/>
            <person name="Sun Y."/>
            <person name="Le M."/>
            <person name="Wang Q."/>
            <person name="Wei S."/>
            <person name="Zheng Y."/>
            <person name="Lin W."/>
            <person name="Duan Y."/>
            <person name="Cao H."/>
            <person name="Xiong S."/>
            <person name="Wang X."/>
            <person name="Wei L."/>
            <person name="Li C."/>
            <person name="Ma Q."/>
            <person name="Ju M."/>
            <person name="Zhao R."/>
            <person name="Li G."/>
            <person name="Mu C."/>
            <person name="Tian Q."/>
            <person name="Mei H."/>
            <person name="Zhang T."/>
            <person name="Gao T."/>
            <person name="Zhang H."/>
        </authorList>
    </citation>
    <scope>NUCLEOTIDE SEQUENCE</scope>
    <source>
        <strain evidence="4">KEN1</strain>
    </source>
</reference>
<evidence type="ECO:0000259" key="2">
    <source>
        <dbReference type="Pfam" id="PF00078"/>
    </source>
</evidence>
<keyword evidence="1" id="KW-0511">Multifunctional enzyme</keyword>
<accession>A0AAW2YAC2</accession>
<evidence type="ECO:0000256" key="1">
    <source>
        <dbReference type="ARBA" id="ARBA00023268"/>
    </source>
</evidence>
<comment type="caution">
    <text evidence="4">The sequence shown here is derived from an EMBL/GenBank/DDBJ whole genome shotgun (WGS) entry which is preliminary data.</text>
</comment>
<feature type="domain" description="Reverse transcriptase/retrotransposon-derived protein RNase H-like" evidence="3">
    <location>
        <begin position="306"/>
        <end position="372"/>
    </location>
</feature>
<organism evidence="4">
    <name type="scientific">Sesamum latifolium</name>
    <dbReference type="NCBI Taxonomy" id="2727402"/>
    <lineage>
        <taxon>Eukaryota</taxon>
        <taxon>Viridiplantae</taxon>
        <taxon>Streptophyta</taxon>
        <taxon>Embryophyta</taxon>
        <taxon>Tracheophyta</taxon>
        <taxon>Spermatophyta</taxon>
        <taxon>Magnoliopsida</taxon>
        <taxon>eudicotyledons</taxon>
        <taxon>Gunneridae</taxon>
        <taxon>Pentapetalae</taxon>
        <taxon>asterids</taxon>
        <taxon>lamiids</taxon>
        <taxon>Lamiales</taxon>
        <taxon>Pedaliaceae</taxon>
        <taxon>Sesamum</taxon>
    </lineage>
</organism>
<dbReference type="InterPro" id="IPR043502">
    <property type="entry name" value="DNA/RNA_pol_sf"/>
</dbReference>
<dbReference type="InterPro" id="IPR041577">
    <property type="entry name" value="RT_RNaseH_2"/>
</dbReference>
<feature type="domain" description="Reverse transcriptase" evidence="2">
    <location>
        <begin position="117"/>
        <end position="265"/>
    </location>
</feature>
<protein>
    <submittedName>
        <fullName evidence="4">Transposon Ty3-I Gag-Pol polyprotein</fullName>
    </submittedName>
</protein>
<gene>
    <name evidence="4" type="ORF">Slati_0161900</name>
</gene>
<dbReference type="SUPFAM" id="SSF56672">
    <property type="entry name" value="DNA/RNA polymerases"/>
    <property type="match status" value="1"/>
</dbReference>
<evidence type="ECO:0000313" key="4">
    <source>
        <dbReference type="EMBL" id="KAL0462743.1"/>
    </source>
</evidence>
<name>A0AAW2YAC2_9LAMI</name>
<dbReference type="Gene3D" id="3.10.10.10">
    <property type="entry name" value="HIV Type 1 Reverse Transcriptase, subunit A, domain 1"/>
    <property type="match status" value="1"/>
</dbReference>
<dbReference type="InterPro" id="IPR050951">
    <property type="entry name" value="Retrovirus_Pol_polyprotein"/>
</dbReference>